<dbReference type="GO" id="GO:0004252">
    <property type="term" value="F:serine-type endopeptidase activity"/>
    <property type="evidence" value="ECO:0007669"/>
    <property type="project" value="InterPro"/>
</dbReference>
<evidence type="ECO:0000259" key="4">
    <source>
        <dbReference type="Pfam" id="PF05448"/>
    </source>
</evidence>
<protein>
    <submittedName>
        <fullName evidence="5">Cephalosporin-C deacetylase-like acetyl esterase</fullName>
    </submittedName>
</protein>
<evidence type="ECO:0000313" key="6">
    <source>
        <dbReference type="Proteomes" id="UP000242687"/>
    </source>
</evidence>
<dbReference type="Pfam" id="PF05448">
    <property type="entry name" value="AXE1"/>
    <property type="match status" value="1"/>
</dbReference>
<keyword evidence="1" id="KW-0378">Hydrolase</keyword>
<feature type="active site" description="Charge relay system" evidence="2">
    <location>
        <position position="370"/>
    </location>
</feature>
<feature type="active site" description="Nucleophile" evidence="2">
    <location>
        <position position="284"/>
    </location>
</feature>
<dbReference type="InterPro" id="IPR008391">
    <property type="entry name" value="AXE1_dom"/>
</dbReference>
<comment type="caution">
    <text evidence="5">The sequence shown here is derived from an EMBL/GenBank/DDBJ whole genome shotgun (WGS) entry which is preliminary data.</text>
</comment>
<evidence type="ECO:0000256" key="2">
    <source>
        <dbReference type="PIRSR" id="PIRSR639069-1"/>
    </source>
</evidence>
<evidence type="ECO:0000256" key="3">
    <source>
        <dbReference type="PIRSR" id="PIRSR639069-2"/>
    </source>
</evidence>
<dbReference type="AlphaFoldDB" id="A0A2H9VRH2"/>
<dbReference type="Gene3D" id="3.40.50.1820">
    <property type="entry name" value="alpha/beta hydrolase"/>
    <property type="match status" value="1"/>
</dbReference>
<dbReference type="InterPro" id="IPR029058">
    <property type="entry name" value="AB_hydrolase_fold"/>
</dbReference>
<dbReference type="GO" id="GO:0052689">
    <property type="term" value="F:carboxylic ester hydrolase activity"/>
    <property type="evidence" value="ECO:0007669"/>
    <property type="project" value="TreeGrafter"/>
</dbReference>
<feature type="domain" description="Acetyl xylan esterase" evidence="4">
    <location>
        <begin position="123"/>
        <end position="409"/>
    </location>
</feature>
<name>A0A2H9VRH2_9SPHI</name>
<feature type="active site" description="Charge relay system" evidence="2">
    <location>
        <position position="401"/>
    </location>
</feature>
<feature type="binding site" evidence="3">
    <location>
        <position position="202"/>
    </location>
    <ligand>
        <name>substrate</name>
    </ligand>
</feature>
<dbReference type="EMBL" id="PGFJ01000001">
    <property type="protein sequence ID" value="PJJ83405.1"/>
    <property type="molecule type" value="Genomic_DNA"/>
</dbReference>
<accession>A0A2H9VRH2</accession>
<dbReference type="PANTHER" id="PTHR40111:SF1">
    <property type="entry name" value="CEPHALOSPORIN-C DEACETYLASE"/>
    <property type="match status" value="1"/>
</dbReference>
<evidence type="ECO:0000313" key="5">
    <source>
        <dbReference type="EMBL" id="PJJ83405.1"/>
    </source>
</evidence>
<dbReference type="PROSITE" id="PS00708">
    <property type="entry name" value="PRO_ENDOPEP_SER"/>
    <property type="match status" value="1"/>
</dbReference>
<dbReference type="Proteomes" id="UP000242687">
    <property type="component" value="Unassembled WGS sequence"/>
</dbReference>
<gene>
    <name evidence="5" type="ORF">CLV57_0387</name>
</gene>
<dbReference type="SUPFAM" id="SSF53474">
    <property type="entry name" value="alpha/beta-Hydrolases"/>
    <property type="match status" value="1"/>
</dbReference>
<proteinExistence type="predicted"/>
<dbReference type="InterPro" id="IPR002471">
    <property type="entry name" value="Pept_S9_AS"/>
</dbReference>
<evidence type="ECO:0000256" key="1">
    <source>
        <dbReference type="ARBA" id="ARBA00022801"/>
    </source>
</evidence>
<organism evidence="5 6">
    <name type="scientific">Mucilaginibacter auburnensis</name>
    <dbReference type="NCBI Taxonomy" id="1457233"/>
    <lineage>
        <taxon>Bacteria</taxon>
        <taxon>Pseudomonadati</taxon>
        <taxon>Bacteroidota</taxon>
        <taxon>Sphingobacteriia</taxon>
        <taxon>Sphingobacteriales</taxon>
        <taxon>Sphingobacteriaceae</taxon>
        <taxon>Mucilaginibacter</taxon>
    </lineage>
</organism>
<sequence>MLGLIMPALHCYAQETDDGEISTVLSTKSKDAIFDKTASYNFEVKNTYNVPQEGTISYVVFGKQGVQLRKESIKVNMPKKSSSNFSFNIDGLKSGFYKIDFMINVSYYDDTTHKAFGIRPEEIKSQYPEPAGFDKFWADARAELAQIPPDFKMTLLPDTIKNNNRRSYLVEMRSLDSVIIHGYLTVPKRKGKFPVLLGLPGYQVSVAPLFGADDDLAILTLDVRGQGLSRGKINTPRDEFITYHIENKEQYVMRGVIMDCIRAVDFISSRQELDGGNIVASGGSMGGFLALATAALDSRIKLCSSQNPIMSDIRNLPGEVDWPILDIERYIKTQPGLTFDQVLNTLDYFDSKNFAKRVKCQVLLGIGLLDNLVPPANAYAVYNNMLNSKKKHIIVFKDLAHEIGSEYVNYDGRWVRDSFGLF</sequence>
<reference evidence="5 6" key="1">
    <citation type="submission" date="2017-11" db="EMBL/GenBank/DDBJ databases">
        <title>Genomic Encyclopedia of Archaeal and Bacterial Type Strains, Phase II (KMG-II): From Individual Species to Whole Genera.</title>
        <authorList>
            <person name="Goeker M."/>
        </authorList>
    </citation>
    <scope>NUCLEOTIDE SEQUENCE [LARGE SCALE GENOMIC DNA]</scope>
    <source>
        <strain evidence="5 6">DSM 28175</strain>
    </source>
</reference>
<dbReference type="GO" id="GO:0005976">
    <property type="term" value="P:polysaccharide metabolic process"/>
    <property type="evidence" value="ECO:0007669"/>
    <property type="project" value="TreeGrafter"/>
</dbReference>
<dbReference type="InterPro" id="IPR039069">
    <property type="entry name" value="CE7"/>
</dbReference>
<dbReference type="GO" id="GO:0006508">
    <property type="term" value="P:proteolysis"/>
    <property type="evidence" value="ECO:0007669"/>
    <property type="project" value="InterPro"/>
</dbReference>
<dbReference type="PANTHER" id="PTHR40111">
    <property type="entry name" value="CEPHALOSPORIN-C DEACETYLASE"/>
    <property type="match status" value="1"/>
</dbReference>
<keyword evidence="6" id="KW-1185">Reference proteome</keyword>